<evidence type="ECO:0000256" key="1">
    <source>
        <dbReference type="SAM" id="MobiDB-lite"/>
    </source>
</evidence>
<gene>
    <name evidence="2" type="ORF">Vafri_16865</name>
</gene>
<dbReference type="EMBL" id="BNCO01000052">
    <property type="protein sequence ID" value="GIL62681.1"/>
    <property type="molecule type" value="Genomic_DNA"/>
</dbReference>
<comment type="caution">
    <text evidence="2">The sequence shown here is derived from an EMBL/GenBank/DDBJ whole genome shotgun (WGS) entry which is preliminary data.</text>
</comment>
<keyword evidence="3" id="KW-1185">Reference proteome</keyword>
<evidence type="ECO:0000313" key="3">
    <source>
        <dbReference type="Proteomes" id="UP000747399"/>
    </source>
</evidence>
<reference evidence="2" key="1">
    <citation type="journal article" date="2021" name="Proc. Natl. Acad. Sci. U.S.A.">
        <title>Three genomes in the algal genus Volvox reveal the fate of a haploid sex-determining region after a transition to homothallism.</title>
        <authorList>
            <person name="Yamamoto K."/>
            <person name="Hamaji T."/>
            <person name="Kawai-Toyooka H."/>
            <person name="Matsuzaki R."/>
            <person name="Takahashi F."/>
            <person name="Nishimura Y."/>
            <person name="Kawachi M."/>
            <person name="Noguchi H."/>
            <person name="Minakuchi Y."/>
            <person name="Umen J.G."/>
            <person name="Toyoda A."/>
            <person name="Nozaki H."/>
        </authorList>
    </citation>
    <scope>NUCLEOTIDE SEQUENCE</scope>
    <source>
        <strain evidence="2">NIES-3780</strain>
    </source>
</reference>
<proteinExistence type="predicted"/>
<organism evidence="2 3">
    <name type="scientific">Volvox africanus</name>
    <dbReference type="NCBI Taxonomy" id="51714"/>
    <lineage>
        <taxon>Eukaryota</taxon>
        <taxon>Viridiplantae</taxon>
        <taxon>Chlorophyta</taxon>
        <taxon>core chlorophytes</taxon>
        <taxon>Chlorophyceae</taxon>
        <taxon>CS clade</taxon>
        <taxon>Chlamydomonadales</taxon>
        <taxon>Volvocaceae</taxon>
        <taxon>Volvox</taxon>
    </lineage>
</organism>
<feature type="region of interest" description="Disordered" evidence="1">
    <location>
        <begin position="72"/>
        <end position="99"/>
    </location>
</feature>
<sequence>MARRRGGAPQAAEGDVWRRQQQLTALTTVLQQLPQGDGVPLVLFRSLQRVMKCVQHTLQGLPCGDGPAVAGGSSSVGGGGGSDGFGAESADASSIGRPEDEVVKSGKLDGFEHVSLGNGEHPGLSRSSVAEQLAVERAVEILEDLLASLSAESNFGNVSSSWDSVSYVTMLMHSYVALSSDLLDAGTLQGNCKVSNVAVDSHGSGYDWTEFCRDELAAPAHGKLPAGVYAHIVRAMGWETYLIELLVWIPDPWIACAALGRIIELCPELAPALAGVLVRNAGDADEDTWDAPVNAIQRADVGCIAHPQWKLGKAPLWPSHWVSQVSHSPVIALHLAKAVRKAAAATMATTTAHGAVANERDGRRWLTCLLLLGRTLIEALRRQVAPYADKHAAAAAWKAEDNVTWIDECCEALQEGLCAWQADILAHGAATATLAAGPEAETATDATTVALLQLVQGELRDLLNGQQVAGAGDRAANSPCLLLSCGSAIRLRTRIMLLSMQAPPTGAVAKLPYPPWSSSEDRTTAVVTAASASHCKELFQGRDRGAGSATKLVAGNVWPCLDSSIEPYTAELMDGPGKTARPEGMGGACSGTLPSASSTSLVAARSQASDSTEARMRRLPEWLRAATAATTAPLARISRCDGGNLHLVLSNAAGSVPRAAIWVRPQLHETVPTSPQRDGSLALMSRVLAISVALLTPGIGSWLRVQRDPRVGAAAGPEPYSPFCVALTLLELLQGRLHGSCLLTEVDQSAGGAVTAASDIHGAAVSYSNLELAAEERKPGKLHQYTQDVETVQQLEFRMLQMVAECVACVEKPEQQDALQAVVLSAPSFRSLRTRLANNSALQAAAGRALVALSNRAAAVEGSLDHLALSAQQEAQRLAAAATDLLPYAVLTPEACVRRLVLDGLMHPGQQPWVLQLLRCFAVAAAAPAAAGALTTAAETRAAMPLPSILLSCLRDVVLQDAVRWLRTAAEKRSLLGLLSGLLRLGLMTAQQVLLTLVEPGLSASENRQHRPVAQVHCALLIAQFVLGGSGAGVDFPIISYSPMAELAAARPARLMLATAEALRDLYDEYENTSRLESPVIDAAVAVLERSVLLYGNWIRNGDSGKHAFANDTRELGELAAGCVQLPRRLTLILLPLLEMATSSAVAASQSPNSDGGAAGGGGVDGDDDGDNTGNWVRTLTATFVPAAAWRPRSLRSANAASARAAMFDTLTFAESSVANAAALRHALLDGAEDEDQKETLEEGYNDEDATKLWTAWGAEVMFDDTAVVMAAPARQHGVIHEGQVGHHVAATMARGVPQLPAARLVEGCILAMTAILPTAAPEQARRLLLGLLPTLVRAAGGAAVLHATIQRSSGSAAAIVTAEAAAGAPAQSISIEDLGMWLLTAPVRRCSTAAAAVAISMVLACRAVEAALRSVALMTQCACVNADTAEPEAADVPPGRTPLSPPLAVRATADRCAAHLAMLVSRLTIAATAAAAADSATPLDTDALPATLATIPSRRPLAVDGQASMEVAAISLVLLSGLCGIASVVAEVAVPGDDRAMDLWQAMILSVLQCLVAALATWRGSQVMSACTTGVIPAPQDMAKQLMSGVRRVLYTLPTPQADLLWGSLERLCEDYDLQEGREACMVPLAEADGIGWLSEALHGLDCEC</sequence>
<feature type="region of interest" description="Disordered" evidence="1">
    <location>
        <begin position="1147"/>
        <end position="1172"/>
    </location>
</feature>
<evidence type="ECO:0000313" key="2">
    <source>
        <dbReference type="EMBL" id="GIL62681.1"/>
    </source>
</evidence>
<accession>A0A8J4F6X6</accession>
<protein>
    <submittedName>
        <fullName evidence="2">Uncharacterized protein</fullName>
    </submittedName>
</protein>
<feature type="compositionally biased region" description="Gly residues" evidence="1">
    <location>
        <begin position="74"/>
        <end position="84"/>
    </location>
</feature>
<feature type="compositionally biased region" description="Low complexity" evidence="1">
    <location>
        <begin position="85"/>
        <end position="94"/>
    </location>
</feature>
<name>A0A8J4F6X6_9CHLO</name>
<dbReference type="Proteomes" id="UP000747399">
    <property type="component" value="Unassembled WGS sequence"/>
</dbReference>